<dbReference type="EMBL" id="MK500407">
    <property type="protein sequence ID" value="QBK89045.1"/>
    <property type="molecule type" value="Genomic_DNA"/>
</dbReference>
<gene>
    <name evidence="2" type="ORF">LCMiAC02_01380</name>
</gene>
<reference evidence="2" key="1">
    <citation type="journal article" date="2019" name="MBio">
        <title>Virus Genomes from Deep Sea Sediments Expand the Ocean Megavirome and Support Independent Origins of Viral Gigantism.</title>
        <authorList>
            <person name="Backstrom D."/>
            <person name="Yutin N."/>
            <person name="Jorgensen S.L."/>
            <person name="Dharamshi J."/>
            <person name="Homa F."/>
            <person name="Zaremba-Niedwiedzka K."/>
            <person name="Spang A."/>
            <person name="Wolf Y.I."/>
            <person name="Koonin E.V."/>
            <person name="Ettema T.J."/>
        </authorList>
    </citation>
    <scope>NUCLEOTIDE SEQUENCE</scope>
</reference>
<proteinExistence type="predicted"/>
<evidence type="ECO:0000256" key="1">
    <source>
        <dbReference type="SAM" id="Coils"/>
    </source>
</evidence>
<keyword evidence="1" id="KW-0175">Coiled coil</keyword>
<name>A0A481Z1W9_9VIRU</name>
<protein>
    <submittedName>
        <fullName evidence="2">Uncharacterized protein</fullName>
    </submittedName>
</protein>
<feature type="coiled-coil region" evidence="1">
    <location>
        <begin position="26"/>
        <end position="81"/>
    </location>
</feature>
<sequence length="249" mass="30103">MDKLLKTMIKIVLERELISILQKQSFSVSENDLNILQKKLSEDENELNVLQKKWSKDIDELNNLEKHISEDEKKYNTLVTNLPEDSDENYMRKDIYKEMVRMNTIMATELRTMKRNEFFLLQRKLSGEKDILQKNLSEDKNDLCILQRNLSESEMKKRIINIHPMWILKRLKRLNFRTENRKKIEDIDTWIINQYSEFMKMITDDKKIITMEDLHILEVYSNVINYKKSKIYLDIIIQQANKFLNFDMI</sequence>
<organism evidence="2">
    <name type="scientific">Mimivirus LCMiAC02</name>
    <dbReference type="NCBI Taxonomy" id="2506609"/>
    <lineage>
        <taxon>Viruses</taxon>
        <taxon>Varidnaviria</taxon>
        <taxon>Bamfordvirae</taxon>
        <taxon>Nucleocytoviricota</taxon>
        <taxon>Megaviricetes</taxon>
        <taxon>Imitervirales</taxon>
        <taxon>Mimiviridae</taxon>
        <taxon>Klosneuvirinae</taxon>
    </lineage>
</organism>
<evidence type="ECO:0000313" key="2">
    <source>
        <dbReference type="EMBL" id="QBK89045.1"/>
    </source>
</evidence>
<accession>A0A481Z1W9</accession>